<dbReference type="Proteomes" id="UP000242498">
    <property type="component" value="Chromosome I"/>
</dbReference>
<evidence type="ECO:0000313" key="1">
    <source>
        <dbReference type="EMBL" id="SNX61283.1"/>
    </source>
</evidence>
<evidence type="ECO:0000313" key="2">
    <source>
        <dbReference type="Proteomes" id="UP000242498"/>
    </source>
</evidence>
<reference evidence="1 2" key="1">
    <citation type="submission" date="2017-08" db="EMBL/GenBank/DDBJ databases">
        <authorList>
            <person name="de Groot N.N."/>
        </authorList>
    </citation>
    <scope>NUCLEOTIDE SEQUENCE [LARGE SCALE GENOMIC DNA]</scope>
    <source>
        <strain evidence="1 2">Nm15</strain>
    </source>
</reference>
<sequence length="104" mass="12106">MKFMFHMHDVIKIPGKIFEDLSLEEVALMIEADSSISPNGNNYFASCALDEFLHNTKLEREDLRKLQEEILKHIYIELPGLNEKKINTDYLMAMVSRLRAAHKI</sequence>
<organism evidence="1 2">
    <name type="scientific">Nitrosomonas ureae</name>
    <dbReference type="NCBI Taxonomy" id="44577"/>
    <lineage>
        <taxon>Bacteria</taxon>
        <taxon>Pseudomonadati</taxon>
        <taxon>Pseudomonadota</taxon>
        <taxon>Betaproteobacteria</taxon>
        <taxon>Nitrosomonadales</taxon>
        <taxon>Nitrosomonadaceae</taxon>
        <taxon>Nitrosomonas</taxon>
    </lineage>
</organism>
<dbReference type="AlphaFoldDB" id="A0A285C2K9"/>
<proteinExistence type="predicted"/>
<name>A0A285C2K9_9PROT</name>
<gene>
    <name evidence="1" type="ORF">SAMN06296273_2737</name>
</gene>
<protein>
    <submittedName>
        <fullName evidence="1">Uncharacterized protein</fullName>
    </submittedName>
</protein>
<accession>A0A285C2K9</accession>
<dbReference type="EMBL" id="LT907782">
    <property type="protein sequence ID" value="SNX61283.1"/>
    <property type="molecule type" value="Genomic_DNA"/>
</dbReference>
<dbReference type="RefSeq" id="WP_096294041.1">
    <property type="nucleotide sequence ID" value="NZ_LT907782.1"/>
</dbReference>